<accession>A0AAD7N509</accession>
<evidence type="ECO:0000259" key="1">
    <source>
        <dbReference type="PROSITE" id="PS51186"/>
    </source>
</evidence>
<dbReference type="InterPro" id="IPR052523">
    <property type="entry name" value="Trichothecene_AcTrans"/>
</dbReference>
<dbReference type="GO" id="GO:0016747">
    <property type="term" value="F:acyltransferase activity, transferring groups other than amino-acyl groups"/>
    <property type="evidence" value="ECO:0007669"/>
    <property type="project" value="InterPro"/>
</dbReference>
<dbReference type="EMBL" id="JARKIB010000086">
    <property type="protein sequence ID" value="KAJ7744678.1"/>
    <property type="molecule type" value="Genomic_DNA"/>
</dbReference>
<comment type="caution">
    <text evidence="2">The sequence shown here is derived from an EMBL/GenBank/DDBJ whole genome shotgun (WGS) entry which is preliminary data.</text>
</comment>
<dbReference type="AlphaFoldDB" id="A0AAD7N509"/>
<dbReference type="CDD" id="cd04301">
    <property type="entry name" value="NAT_SF"/>
    <property type="match status" value="1"/>
</dbReference>
<proteinExistence type="predicted"/>
<sequence>MSTPAVTKKPGIQPIISRMSVQEAHAAATVQLNALALHPVQLRIQPLDKRPSVSAQIEIKAQAFRDVLAGGQRRVIKAVVPQDNGVGDSEVAGVAVWMLFNEKKPQLEDWIHEEALVGVDVEFRDKRVAIMTEERNNIMGDSKYWYVSLMVVDPKYQQRGIGQALLQWGLDQADAEGLEVYLESSDDGRRLSFGWSALPDEQFEGGVLKWPALKRRSTNQGSA</sequence>
<organism evidence="2 3">
    <name type="scientific">Mycena metata</name>
    <dbReference type="NCBI Taxonomy" id="1033252"/>
    <lineage>
        <taxon>Eukaryota</taxon>
        <taxon>Fungi</taxon>
        <taxon>Dikarya</taxon>
        <taxon>Basidiomycota</taxon>
        <taxon>Agaricomycotina</taxon>
        <taxon>Agaricomycetes</taxon>
        <taxon>Agaricomycetidae</taxon>
        <taxon>Agaricales</taxon>
        <taxon>Marasmiineae</taxon>
        <taxon>Mycenaceae</taxon>
        <taxon>Mycena</taxon>
    </lineage>
</organism>
<dbReference type="SUPFAM" id="SSF55729">
    <property type="entry name" value="Acyl-CoA N-acyltransferases (Nat)"/>
    <property type="match status" value="1"/>
</dbReference>
<dbReference type="InterPro" id="IPR000182">
    <property type="entry name" value="GNAT_dom"/>
</dbReference>
<dbReference type="Proteomes" id="UP001215598">
    <property type="component" value="Unassembled WGS sequence"/>
</dbReference>
<dbReference type="PANTHER" id="PTHR42791">
    <property type="entry name" value="GNAT FAMILY ACETYLTRANSFERASE"/>
    <property type="match status" value="1"/>
</dbReference>
<feature type="domain" description="N-acetyltransferase" evidence="1">
    <location>
        <begin position="94"/>
        <end position="216"/>
    </location>
</feature>
<evidence type="ECO:0000313" key="2">
    <source>
        <dbReference type="EMBL" id="KAJ7744678.1"/>
    </source>
</evidence>
<name>A0AAD7N509_9AGAR</name>
<protein>
    <recommendedName>
        <fullName evidence="1">N-acetyltransferase domain-containing protein</fullName>
    </recommendedName>
</protein>
<dbReference type="InterPro" id="IPR016181">
    <property type="entry name" value="Acyl_CoA_acyltransferase"/>
</dbReference>
<keyword evidence="3" id="KW-1185">Reference proteome</keyword>
<dbReference type="PANTHER" id="PTHR42791:SF2">
    <property type="entry name" value="N-ACETYLTRANSFERASE DOMAIN-CONTAINING PROTEIN"/>
    <property type="match status" value="1"/>
</dbReference>
<dbReference type="Pfam" id="PF00583">
    <property type="entry name" value="Acetyltransf_1"/>
    <property type="match status" value="1"/>
</dbReference>
<dbReference type="PROSITE" id="PS51186">
    <property type="entry name" value="GNAT"/>
    <property type="match status" value="1"/>
</dbReference>
<reference evidence="2" key="1">
    <citation type="submission" date="2023-03" db="EMBL/GenBank/DDBJ databases">
        <title>Massive genome expansion in bonnet fungi (Mycena s.s.) driven by repeated elements and novel gene families across ecological guilds.</title>
        <authorList>
            <consortium name="Lawrence Berkeley National Laboratory"/>
            <person name="Harder C.B."/>
            <person name="Miyauchi S."/>
            <person name="Viragh M."/>
            <person name="Kuo A."/>
            <person name="Thoen E."/>
            <person name="Andreopoulos B."/>
            <person name="Lu D."/>
            <person name="Skrede I."/>
            <person name="Drula E."/>
            <person name="Henrissat B."/>
            <person name="Morin E."/>
            <person name="Kohler A."/>
            <person name="Barry K."/>
            <person name="LaButti K."/>
            <person name="Morin E."/>
            <person name="Salamov A."/>
            <person name="Lipzen A."/>
            <person name="Mereny Z."/>
            <person name="Hegedus B."/>
            <person name="Baldrian P."/>
            <person name="Stursova M."/>
            <person name="Weitz H."/>
            <person name="Taylor A."/>
            <person name="Grigoriev I.V."/>
            <person name="Nagy L.G."/>
            <person name="Martin F."/>
            <person name="Kauserud H."/>
        </authorList>
    </citation>
    <scope>NUCLEOTIDE SEQUENCE</scope>
    <source>
        <strain evidence="2">CBHHK182m</strain>
    </source>
</reference>
<gene>
    <name evidence="2" type="ORF">B0H16DRAFT_1559820</name>
</gene>
<dbReference type="Gene3D" id="3.40.630.30">
    <property type="match status" value="1"/>
</dbReference>
<evidence type="ECO:0000313" key="3">
    <source>
        <dbReference type="Proteomes" id="UP001215598"/>
    </source>
</evidence>